<dbReference type="VEuPathDB" id="FungiDB:PEXP_038830"/>
<accession>A0A0A2JUY5</accession>
<dbReference type="GO" id="GO:0006520">
    <property type="term" value="P:amino acid metabolic process"/>
    <property type="evidence" value="ECO:0007669"/>
    <property type="project" value="TreeGrafter"/>
</dbReference>
<dbReference type="HOGENOM" id="CLU_017584_1_2_1"/>
<evidence type="ECO:0000313" key="4">
    <source>
        <dbReference type="Proteomes" id="UP000030143"/>
    </source>
</evidence>
<dbReference type="PANTHER" id="PTHR43795">
    <property type="entry name" value="BIFUNCTIONAL ASPARTATE AMINOTRANSFERASE AND GLUTAMATE/ASPARTATE-PREPHENATE AMINOTRANSFERASE-RELATED"/>
    <property type="match status" value="1"/>
</dbReference>
<dbReference type="PRINTS" id="PR00753">
    <property type="entry name" value="ACCSYNTHASE"/>
</dbReference>
<dbReference type="STRING" id="27334.A0A0A2JUY5"/>
<dbReference type="InterPro" id="IPR050478">
    <property type="entry name" value="Ethylene_sulfur-biosynth"/>
</dbReference>
<feature type="domain" description="Aminotransferase class I/classII large" evidence="2">
    <location>
        <begin position="79"/>
        <end position="309"/>
    </location>
</feature>
<keyword evidence="3" id="KW-0808">Transferase</keyword>
<dbReference type="AlphaFoldDB" id="A0A0A2JUY5"/>
<gene>
    <name evidence="3" type="ORF">PEX2_053490</name>
</gene>
<organism evidence="3 4">
    <name type="scientific">Penicillium expansum</name>
    <name type="common">Blue mold rot fungus</name>
    <dbReference type="NCBI Taxonomy" id="27334"/>
    <lineage>
        <taxon>Eukaryota</taxon>
        <taxon>Fungi</taxon>
        <taxon>Dikarya</taxon>
        <taxon>Ascomycota</taxon>
        <taxon>Pezizomycotina</taxon>
        <taxon>Eurotiomycetes</taxon>
        <taxon>Eurotiomycetidae</taxon>
        <taxon>Eurotiales</taxon>
        <taxon>Aspergillaceae</taxon>
        <taxon>Penicillium</taxon>
    </lineage>
</organism>
<reference evidence="3 4" key="1">
    <citation type="journal article" date="2015" name="Mol. Plant Microbe Interact.">
        <title>Genome, transcriptome, and functional analyses of Penicillium expansum provide new insights into secondary metabolism and pathogenicity.</title>
        <authorList>
            <person name="Ballester A.R."/>
            <person name="Marcet-Houben M."/>
            <person name="Levin E."/>
            <person name="Sela N."/>
            <person name="Selma-Lazaro C."/>
            <person name="Carmona L."/>
            <person name="Wisniewski M."/>
            <person name="Droby S."/>
            <person name="Gonzalez-Candelas L."/>
            <person name="Gabaldon T."/>
        </authorList>
    </citation>
    <scope>NUCLEOTIDE SEQUENCE [LARGE SCALE GENOMIC DNA]</scope>
    <source>
        <strain evidence="3 4">MD-8</strain>
    </source>
</reference>
<dbReference type="RefSeq" id="XP_016600874.1">
    <property type="nucleotide sequence ID" value="XM_016742623.1"/>
</dbReference>
<dbReference type="PANTHER" id="PTHR43795:SF39">
    <property type="entry name" value="AMINOTRANSFERASE CLASS I_CLASSII DOMAIN-CONTAINING PROTEIN"/>
    <property type="match status" value="1"/>
</dbReference>
<proteinExistence type="predicted"/>
<evidence type="ECO:0000313" key="3">
    <source>
        <dbReference type="EMBL" id="KGO59771.1"/>
    </source>
</evidence>
<dbReference type="GO" id="GO:0008483">
    <property type="term" value="F:transaminase activity"/>
    <property type="evidence" value="ECO:0007669"/>
    <property type="project" value="TreeGrafter"/>
</dbReference>
<dbReference type="CDD" id="cd00609">
    <property type="entry name" value="AAT_like"/>
    <property type="match status" value="1"/>
</dbReference>
<sequence length="399" mass="45030">MGPSIETQAGLSLRGAENVVRNEYWRDIRKLLAVPYDKIDNPNGIINLGLAENYLMHTEISDRLKTGFNVDLSAHLTYGQGPVGSPRLLKALANFFNTNFDPIRPVSQNEILVTSGVAALIDTLTWCICDDNEGILIPQPLYVGFEIDIQMRSRGQMIPVSFLEPDREYSVDHTFEPEANRRAFERAYKEGTEKGIKVRAVILLNPHNPLGRCYSPETIKEVARFCDKYDLHLICDEIYANSVFVNPDELHAQQFTSALSMNLDGIISQSRIHIMYGMSKDFCANGLRLGVLQTRNKDLLEAVASINNAAFYLWIRLFPARIVEADALTPSPNVSNIKRLLVDTCKRNGLSIKDGAHYFAEEPENGWFRVTFTVSNAVLEVAMERLVKSLDDLEWLELF</sequence>
<dbReference type="InterPro" id="IPR015421">
    <property type="entry name" value="PyrdxlP-dep_Trfase_major"/>
</dbReference>
<dbReference type="SUPFAM" id="SSF53383">
    <property type="entry name" value="PLP-dependent transferases"/>
    <property type="match status" value="1"/>
</dbReference>
<dbReference type="Pfam" id="PF00155">
    <property type="entry name" value="Aminotran_1_2"/>
    <property type="match status" value="1"/>
</dbReference>
<dbReference type="Gene3D" id="3.40.640.10">
    <property type="entry name" value="Type I PLP-dependent aspartate aminotransferase-like (Major domain)"/>
    <property type="match status" value="1"/>
</dbReference>
<evidence type="ECO:0000256" key="1">
    <source>
        <dbReference type="ARBA" id="ARBA00022898"/>
    </source>
</evidence>
<keyword evidence="1" id="KW-0663">Pyridoxal phosphate</keyword>
<name>A0A0A2JUY5_PENEN</name>
<comment type="caution">
    <text evidence="3">The sequence shown here is derived from an EMBL/GenBank/DDBJ whole genome shotgun (WGS) entry which is preliminary data.</text>
</comment>
<dbReference type="InterPro" id="IPR015422">
    <property type="entry name" value="PyrdxlP-dep_Trfase_small"/>
</dbReference>
<dbReference type="GeneID" id="27678042"/>
<keyword evidence="4" id="KW-1185">Reference proteome</keyword>
<protein>
    <submittedName>
        <fullName evidence="3">Pyridoxal phosphate-dependent transferase, major region, subdomain 2</fullName>
    </submittedName>
</protein>
<dbReference type="GO" id="GO:0030170">
    <property type="term" value="F:pyridoxal phosphate binding"/>
    <property type="evidence" value="ECO:0007669"/>
    <property type="project" value="InterPro"/>
</dbReference>
<evidence type="ECO:0000259" key="2">
    <source>
        <dbReference type="Pfam" id="PF00155"/>
    </source>
</evidence>
<dbReference type="InterPro" id="IPR004839">
    <property type="entry name" value="Aminotransferase_I/II_large"/>
</dbReference>
<dbReference type="InterPro" id="IPR015424">
    <property type="entry name" value="PyrdxlP-dep_Trfase"/>
</dbReference>
<dbReference type="Proteomes" id="UP000030143">
    <property type="component" value="Unassembled WGS sequence"/>
</dbReference>
<dbReference type="Gene3D" id="3.90.1150.10">
    <property type="entry name" value="Aspartate Aminotransferase, domain 1"/>
    <property type="match status" value="1"/>
</dbReference>
<dbReference type="EMBL" id="JQFZ01000089">
    <property type="protein sequence ID" value="KGO59771.1"/>
    <property type="molecule type" value="Genomic_DNA"/>
</dbReference>